<dbReference type="InterPro" id="IPR035906">
    <property type="entry name" value="MetI-like_sf"/>
</dbReference>
<keyword evidence="2 7" id="KW-0813">Transport</keyword>
<keyword evidence="4 7" id="KW-0812">Transmembrane</keyword>
<dbReference type="GO" id="GO:0031460">
    <property type="term" value="P:glycine betaine transport"/>
    <property type="evidence" value="ECO:0007669"/>
    <property type="project" value="TreeGrafter"/>
</dbReference>
<dbReference type="Pfam" id="PF00528">
    <property type="entry name" value="BPD_transp_1"/>
    <property type="match status" value="1"/>
</dbReference>
<dbReference type="PROSITE" id="PS50928">
    <property type="entry name" value="ABC_TM1"/>
    <property type="match status" value="1"/>
</dbReference>
<dbReference type="GO" id="GO:0015871">
    <property type="term" value="P:choline transport"/>
    <property type="evidence" value="ECO:0007669"/>
    <property type="project" value="TreeGrafter"/>
</dbReference>
<evidence type="ECO:0000256" key="5">
    <source>
        <dbReference type="ARBA" id="ARBA00022989"/>
    </source>
</evidence>
<evidence type="ECO:0000313" key="11">
    <source>
        <dbReference type="Proteomes" id="UP001071230"/>
    </source>
</evidence>
<dbReference type="EMBL" id="CDGJ01000132">
    <property type="protein sequence ID" value="CEJ09386.1"/>
    <property type="molecule type" value="Genomic_DNA"/>
</dbReference>
<sequence length="296" mass="32252">MKIYRLPLGQWVNVGVDWLLKNYGHTFDLFSNGVKSFIDQFKTGLTVLPWWLILAVFVVIAWKVSGWRLAVGTGLGLILIFDLGLWPAFLDTLVLVIFSALVSIFIGVPLGILAARSNNFHRIFTPLLDFMQTMPSFVYLIPALMFFGLGTVPAIFATVIFAMPPVTRLTDLGIRQVPVELIEVGEAFGSTPRQMLWKIQLPIALPTIMAGINQTLMLSLSMVVISAMIGAEGFGAGVLQGISQMDIGKGFENGLAVVILAMVLDRMSQGIIKRGAAGAGKRRPRSLAKDSVDSVD</sequence>
<keyword evidence="6 7" id="KW-0472">Membrane</keyword>
<dbReference type="AlphaFoldDB" id="A0A8S0Y2C2"/>
<feature type="transmembrane region" description="Helical" evidence="7">
    <location>
        <begin position="43"/>
        <end position="62"/>
    </location>
</feature>
<comment type="subcellular location">
    <subcellularLocation>
        <location evidence="7">Cell membrane</location>
        <topology evidence="7">Multi-pass membrane protein</topology>
    </subcellularLocation>
    <subcellularLocation>
        <location evidence="1">Membrane</location>
        <topology evidence="1">Multi-pass membrane protein</topology>
    </subcellularLocation>
</comment>
<feature type="transmembrane region" description="Helical" evidence="7">
    <location>
        <begin position="95"/>
        <end position="115"/>
    </location>
</feature>
<feature type="domain" description="ABC transmembrane type-1" evidence="8">
    <location>
        <begin position="89"/>
        <end position="268"/>
    </location>
</feature>
<gene>
    <name evidence="9" type="ORF">DEACI_1258</name>
    <name evidence="10" type="ORF">DEACI_3870</name>
</gene>
<accession>A0A8S0Y2C2</accession>
<evidence type="ECO:0000256" key="3">
    <source>
        <dbReference type="ARBA" id="ARBA00022475"/>
    </source>
</evidence>
<organism evidence="9">
    <name type="scientific">Acididesulfobacillus acetoxydans</name>
    <dbReference type="NCBI Taxonomy" id="1561005"/>
    <lineage>
        <taxon>Bacteria</taxon>
        <taxon>Bacillati</taxon>
        <taxon>Bacillota</taxon>
        <taxon>Clostridia</taxon>
        <taxon>Eubacteriales</taxon>
        <taxon>Peptococcaceae</taxon>
        <taxon>Acididesulfobacillus</taxon>
    </lineage>
</organism>
<evidence type="ECO:0000256" key="1">
    <source>
        <dbReference type="ARBA" id="ARBA00004141"/>
    </source>
</evidence>
<reference evidence="9" key="2">
    <citation type="submission" date="2020-01" db="EMBL/GenBank/DDBJ databases">
        <authorList>
            <person name="Hornung B."/>
        </authorList>
    </citation>
    <scope>NUCLEOTIDE SEQUENCE</scope>
    <source>
        <strain evidence="9">PacBioINE</strain>
    </source>
</reference>
<dbReference type="GO" id="GO:0005275">
    <property type="term" value="F:amine transmembrane transporter activity"/>
    <property type="evidence" value="ECO:0007669"/>
    <property type="project" value="TreeGrafter"/>
</dbReference>
<keyword evidence="3" id="KW-1003">Cell membrane</keyword>
<dbReference type="GO" id="GO:0043190">
    <property type="term" value="C:ATP-binding cassette (ABC) transporter complex"/>
    <property type="evidence" value="ECO:0007669"/>
    <property type="project" value="TreeGrafter"/>
</dbReference>
<dbReference type="PANTHER" id="PTHR47737:SF1">
    <property type="entry name" value="GLYCINE BETAINE_PROLINE BETAINE TRANSPORT SYSTEM PERMEASE PROTEIN PROW"/>
    <property type="match status" value="1"/>
</dbReference>
<feature type="transmembrane region" description="Helical" evidence="7">
    <location>
        <begin position="216"/>
        <end position="239"/>
    </location>
</feature>
<evidence type="ECO:0000259" key="8">
    <source>
        <dbReference type="PROSITE" id="PS50928"/>
    </source>
</evidence>
<dbReference type="Gene3D" id="1.10.3720.10">
    <property type="entry name" value="MetI-like"/>
    <property type="match status" value="1"/>
</dbReference>
<dbReference type="Proteomes" id="UP000836597">
    <property type="component" value="Chromosome"/>
</dbReference>
<dbReference type="CDD" id="cd06261">
    <property type="entry name" value="TM_PBP2"/>
    <property type="match status" value="1"/>
</dbReference>
<dbReference type="Proteomes" id="UP001071230">
    <property type="component" value="Unassembled WGS sequence"/>
</dbReference>
<keyword evidence="5 7" id="KW-1133">Transmembrane helix</keyword>
<feature type="transmembrane region" description="Helical" evidence="7">
    <location>
        <begin position="69"/>
        <end position="89"/>
    </location>
</feature>
<dbReference type="EMBL" id="LR746496">
    <property type="protein sequence ID" value="CAA7600605.1"/>
    <property type="molecule type" value="Genomic_DNA"/>
</dbReference>
<dbReference type="InterPro" id="IPR000515">
    <property type="entry name" value="MetI-like"/>
</dbReference>
<reference evidence="10" key="1">
    <citation type="submission" date="2014-11" db="EMBL/GenBank/DDBJ databases">
        <authorList>
            <person name="Hornung B.V."/>
        </authorList>
    </citation>
    <scope>NUCLEOTIDE SEQUENCE</scope>
    <source>
        <strain evidence="10">INE</strain>
    </source>
</reference>
<protein>
    <submittedName>
        <fullName evidence="9">Binding-protein-dependent transport system inner membrane component</fullName>
    </submittedName>
    <submittedName>
        <fullName evidence="10">Glycine betaine transport system permease protein OpuAB</fullName>
    </submittedName>
</protein>
<name>A0A8S0Y2C2_9FIRM</name>
<dbReference type="GO" id="GO:0015226">
    <property type="term" value="F:carnitine transmembrane transporter activity"/>
    <property type="evidence" value="ECO:0007669"/>
    <property type="project" value="TreeGrafter"/>
</dbReference>
<proteinExistence type="inferred from homology"/>
<feature type="transmembrane region" description="Helical" evidence="7">
    <location>
        <begin position="136"/>
        <end position="163"/>
    </location>
</feature>
<comment type="similarity">
    <text evidence="7">Belongs to the binding-protein-dependent transport system permease family.</text>
</comment>
<keyword evidence="11" id="KW-1185">Reference proteome</keyword>
<dbReference type="FunFam" id="1.10.3720.10:FF:000001">
    <property type="entry name" value="Glycine betaine ABC transporter, permease"/>
    <property type="match status" value="1"/>
</dbReference>
<dbReference type="SUPFAM" id="SSF161098">
    <property type="entry name" value="MetI-like"/>
    <property type="match status" value="1"/>
</dbReference>
<evidence type="ECO:0000256" key="4">
    <source>
        <dbReference type="ARBA" id="ARBA00022692"/>
    </source>
</evidence>
<evidence type="ECO:0000256" key="6">
    <source>
        <dbReference type="ARBA" id="ARBA00023136"/>
    </source>
</evidence>
<dbReference type="KEGG" id="aacx:DEACI_1258"/>
<evidence type="ECO:0000313" key="9">
    <source>
        <dbReference type="EMBL" id="CAA7600605.1"/>
    </source>
</evidence>
<evidence type="ECO:0000256" key="2">
    <source>
        <dbReference type="ARBA" id="ARBA00022448"/>
    </source>
</evidence>
<evidence type="ECO:0000313" key="10">
    <source>
        <dbReference type="EMBL" id="CEJ09386.1"/>
    </source>
</evidence>
<dbReference type="PANTHER" id="PTHR47737">
    <property type="entry name" value="GLYCINE BETAINE/PROLINE BETAINE TRANSPORT SYSTEM PERMEASE PROTEIN PROW"/>
    <property type="match status" value="1"/>
</dbReference>
<evidence type="ECO:0000256" key="7">
    <source>
        <dbReference type="RuleBase" id="RU363032"/>
    </source>
</evidence>